<keyword evidence="4" id="KW-0808">Transferase</keyword>
<evidence type="ECO:0000256" key="11">
    <source>
        <dbReference type="ARBA" id="ARBA00023136"/>
    </source>
</evidence>
<dbReference type="SUPFAM" id="SSF57850">
    <property type="entry name" value="RING/U-box"/>
    <property type="match status" value="1"/>
</dbReference>
<evidence type="ECO:0000256" key="6">
    <source>
        <dbReference type="ARBA" id="ARBA00022723"/>
    </source>
</evidence>
<name>A0A7R8W7U0_9CRUS</name>
<evidence type="ECO:0000256" key="5">
    <source>
        <dbReference type="ARBA" id="ARBA00022692"/>
    </source>
</evidence>
<evidence type="ECO:0000256" key="2">
    <source>
        <dbReference type="ARBA" id="ARBA00004141"/>
    </source>
</evidence>
<proteinExistence type="predicted"/>
<reference evidence="14" key="1">
    <citation type="submission" date="2020-11" db="EMBL/GenBank/DDBJ databases">
        <authorList>
            <person name="Tran Van P."/>
        </authorList>
    </citation>
    <scope>NUCLEOTIDE SEQUENCE</scope>
</reference>
<dbReference type="AlphaFoldDB" id="A0A7R8W7U0"/>
<dbReference type="GO" id="GO:0008270">
    <property type="term" value="F:zinc ion binding"/>
    <property type="evidence" value="ECO:0007669"/>
    <property type="project" value="UniProtKB-KW"/>
</dbReference>
<keyword evidence="10" id="KW-1133">Transmembrane helix</keyword>
<dbReference type="OrthoDB" id="9984778at2759"/>
<feature type="compositionally biased region" description="Polar residues" evidence="12">
    <location>
        <begin position="230"/>
        <end position="260"/>
    </location>
</feature>
<dbReference type="PANTHER" id="PTHR45977">
    <property type="entry name" value="TARGET OF ERK KINASE MPK-1"/>
    <property type="match status" value="1"/>
</dbReference>
<dbReference type="EC" id="2.3.2.27" evidence="3"/>
<dbReference type="GO" id="GO:0016020">
    <property type="term" value="C:membrane"/>
    <property type="evidence" value="ECO:0007669"/>
    <property type="project" value="UniProtKB-SubCell"/>
</dbReference>
<feature type="compositionally biased region" description="Polar residues" evidence="12">
    <location>
        <begin position="726"/>
        <end position="742"/>
    </location>
</feature>
<dbReference type="GO" id="GO:0016567">
    <property type="term" value="P:protein ubiquitination"/>
    <property type="evidence" value="ECO:0007669"/>
    <property type="project" value="TreeGrafter"/>
</dbReference>
<feature type="region of interest" description="Disordered" evidence="12">
    <location>
        <begin position="592"/>
        <end position="622"/>
    </location>
</feature>
<dbReference type="GO" id="GO:0061630">
    <property type="term" value="F:ubiquitin protein ligase activity"/>
    <property type="evidence" value="ECO:0007669"/>
    <property type="project" value="UniProtKB-EC"/>
</dbReference>
<evidence type="ECO:0000256" key="1">
    <source>
        <dbReference type="ARBA" id="ARBA00000900"/>
    </source>
</evidence>
<organism evidence="14">
    <name type="scientific">Cyprideis torosa</name>
    <dbReference type="NCBI Taxonomy" id="163714"/>
    <lineage>
        <taxon>Eukaryota</taxon>
        <taxon>Metazoa</taxon>
        <taxon>Ecdysozoa</taxon>
        <taxon>Arthropoda</taxon>
        <taxon>Crustacea</taxon>
        <taxon>Oligostraca</taxon>
        <taxon>Ostracoda</taxon>
        <taxon>Podocopa</taxon>
        <taxon>Podocopida</taxon>
        <taxon>Cytherocopina</taxon>
        <taxon>Cytheroidea</taxon>
        <taxon>Cytherideidae</taxon>
        <taxon>Cyprideis</taxon>
    </lineage>
</organism>
<keyword evidence="9" id="KW-0862">Zinc</keyword>
<comment type="catalytic activity">
    <reaction evidence="1">
        <text>S-ubiquitinyl-[E2 ubiquitin-conjugating enzyme]-L-cysteine + [acceptor protein]-L-lysine = [E2 ubiquitin-conjugating enzyme]-L-cysteine + N(6)-ubiquitinyl-[acceptor protein]-L-lysine.</text>
        <dbReference type="EC" id="2.3.2.27"/>
    </reaction>
</comment>
<dbReference type="PANTHER" id="PTHR45977:SF4">
    <property type="entry name" value="RING-TYPE DOMAIN-CONTAINING PROTEIN"/>
    <property type="match status" value="1"/>
</dbReference>
<feature type="domain" description="RING-type" evidence="13">
    <location>
        <begin position="885"/>
        <end position="928"/>
    </location>
</feature>
<feature type="region of interest" description="Disordered" evidence="12">
    <location>
        <begin position="299"/>
        <end position="349"/>
    </location>
</feature>
<keyword evidence="11" id="KW-0472">Membrane</keyword>
<dbReference type="GO" id="GO:0006511">
    <property type="term" value="P:ubiquitin-dependent protein catabolic process"/>
    <property type="evidence" value="ECO:0007669"/>
    <property type="project" value="TreeGrafter"/>
</dbReference>
<feature type="region of interest" description="Disordered" evidence="12">
    <location>
        <begin position="859"/>
        <end position="880"/>
    </location>
</feature>
<evidence type="ECO:0000256" key="8">
    <source>
        <dbReference type="ARBA" id="ARBA00022786"/>
    </source>
</evidence>
<evidence type="ECO:0000256" key="4">
    <source>
        <dbReference type="ARBA" id="ARBA00022679"/>
    </source>
</evidence>
<dbReference type="Gene3D" id="3.30.40.10">
    <property type="entry name" value="Zinc/RING finger domain, C3HC4 (zinc finger)"/>
    <property type="match status" value="1"/>
</dbReference>
<evidence type="ECO:0000256" key="7">
    <source>
        <dbReference type="ARBA" id="ARBA00022771"/>
    </source>
</evidence>
<protein>
    <recommendedName>
        <fullName evidence="3">RING-type E3 ubiquitin transferase</fullName>
        <ecNumber evidence="3">2.3.2.27</ecNumber>
    </recommendedName>
</protein>
<gene>
    <name evidence="14" type="ORF">CTOB1V02_LOCUS1978</name>
</gene>
<evidence type="ECO:0000313" key="14">
    <source>
        <dbReference type="EMBL" id="CAD7224007.1"/>
    </source>
</evidence>
<accession>A0A7R8W7U0</accession>
<keyword evidence="7" id="KW-0863">Zinc-finger</keyword>
<dbReference type="SMART" id="SM00184">
    <property type="entry name" value="RING"/>
    <property type="match status" value="1"/>
</dbReference>
<evidence type="ECO:0000256" key="10">
    <source>
        <dbReference type="ARBA" id="ARBA00022989"/>
    </source>
</evidence>
<dbReference type="EMBL" id="OB660289">
    <property type="protein sequence ID" value="CAD7224007.1"/>
    <property type="molecule type" value="Genomic_DNA"/>
</dbReference>
<dbReference type="InterPro" id="IPR001841">
    <property type="entry name" value="Znf_RING"/>
</dbReference>
<keyword evidence="8" id="KW-0833">Ubl conjugation pathway</keyword>
<feature type="region of interest" description="Disordered" evidence="12">
    <location>
        <begin position="968"/>
        <end position="988"/>
    </location>
</feature>
<evidence type="ECO:0000256" key="12">
    <source>
        <dbReference type="SAM" id="MobiDB-lite"/>
    </source>
</evidence>
<evidence type="ECO:0000259" key="13">
    <source>
        <dbReference type="PROSITE" id="PS50089"/>
    </source>
</evidence>
<dbReference type="Pfam" id="PF13639">
    <property type="entry name" value="zf-RING_2"/>
    <property type="match status" value="1"/>
</dbReference>
<feature type="region of interest" description="Disordered" evidence="12">
    <location>
        <begin position="719"/>
        <end position="745"/>
    </location>
</feature>
<evidence type="ECO:0000256" key="3">
    <source>
        <dbReference type="ARBA" id="ARBA00012483"/>
    </source>
</evidence>
<sequence length="988" mass="108815">MPETSSEESSTTAGKALVGAEGGVGILAQSSGGQERQKRPRRRQERRSSRRRENNYGGPTEPDLQLDFVTTSSSESEGECSDQPAPLSSALDEGTAVTPDLPTEEPKPEESRTVTSDEPPRSPPSSNEVLPPIGAARPQSPSIFVRPCNQEPAETLAPCLRRRDGFPCLNCASGLGRCRYEVHRPPLSVPTIPVAAAETLSVGRGCGPGALRGVSPFARRIRVGGPPFESTANPFPRSPSSYPWSPQNQTVRPPLSTSMRPTLPHRPVSQPHPLHVDLRRRQAESAENQRANFARHQAAMYASAAESSRLRPPTSSVPPAPAPTRSERGRSIHWPRPPSAPPQFESPGNIWSPRNMCDCSEAWLGAGPASPMSHRHCSTSPIRPITMHQAYPSPRFPDSPPHREFDLPTASLLGATTTPSSLNPQQYLTRDFPSHLNLYHHHALVNPLEHTPPPVTPPPPRAPEPISTWFTFISGIDSIFRSGARGALLDFATHTLYPLTHSDVVRMCSQSPGDPSVVVPPMAEIDTAGGLTTADFHADGVPRFLVWQPQLQRYVPLHITQVLPVLSAQGDSAGPHHHNPVAILSRSALPVDTGWPRGPPSSSASPVGGSAETHHDSPRGRHLRSWAPEAAPFGSLSIPSTSPHVQPVTMLIPEHYLEPLLESTDSFPGGQRGYDIRDASGGRFRPSPLLRELLDRLDGAAVTQPMVYERLGHTRFPHPLIPSPLYPSTDTQPTPTTRSETQGAMEEGLEYGVPEEDEVFSAASSRNTIAQWLETHDFREFLAWRGRTFFARRRDDAFYRELVTLYGMEAVELPGDSGEISPLAFRWEGMQELDIRREVLLSQTIVMVDHLVRGTTEVVTHRATSEGTPDEQPNEGSSSGDYPRCAICLDSFVDGVDVRRLPCQHIFHLACVDRWIFEVRHLSCPFCRRTLWSFPHLQDRLHPAEMFRCLNLPNNYWQMPLSRRREHVAPATGPSVDVPEDSRMEEAE</sequence>
<feature type="compositionally biased region" description="Low complexity" evidence="12">
    <location>
        <begin position="1"/>
        <end position="12"/>
    </location>
</feature>
<feature type="compositionally biased region" description="Low complexity" evidence="12">
    <location>
        <begin position="594"/>
        <end position="610"/>
    </location>
</feature>
<evidence type="ECO:0000256" key="9">
    <source>
        <dbReference type="ARBA" id="ARBA00022833"/>
    </source>
</evidence>
<feature type="region of interest" description="Disordered" evidence="12">
    <location>
        <begin position="1"/>
        <end position="146"/>
    </location>
</feature>
<keyword evidence="5" id="KW-0812">Transmembrane</keyword>
<feature type="region of interest" description="Disordered" evidence="12">
    <location>
        <begin position="228"/>
        <end position="275"/>
    </location>
</feature>
<keyword evidence="6" id="KW-0479">Metal-binding</keyword>
<comment type="subcellular location">
    <subcellularLocation>
        <location evidence="2">Membrane</location>
        <topology evidence="2">Multi-pass membrane protein</topology>
    </subcellularLocation>
</comment>
<feature type="compositionally biased region" description="Basic residues" evidence="12">
    <location>
        <begin position="38"/>
        <end position="50"/>
    </location>
</feature>
<dbReference type="InterPro" id="IPR013083">
    <property type="entry name" value="Znf_RING/FYVE/PHD"/>
</dbReference>
<dbReference type="PROSITE" id="PS50089">
    <property type="entry name" value="ZF_RING_2"/>
    <property type="match status" value="1"/>
</dbReference>